<keyword evidence="1" id="KW-0732">Signal</keyword>
<evidence type="ECO:0000256" key="1">
    <source>
        <dbReference type="SAM" id="SignalP"/>
    </source>
</evidence>
<proteinExistence type="predicted"/>
<comment type="caution">
    <text evidence="3">The sequence shown here is derived from an EMBL/GenBank/DDBJ whole genome shotgun (WGS) entry which is preliminary data.</text>
</comment>
<dbReference type="Pfam" id="PF07833">
    <property type="entry name" value="Cu_amine_oxidN1"/>
    <property type="match status" value="1"/>
</dbReference>
<dbReference type="Gene3D" id="2.60.120.1060">
    <property type="entry name" value="NPCBM/NEW2 domain"/>
    <property type="match status" value="1"/>
</dbReference>
<evidence type="ECO:0000259" key="2">
    <source>
        <dbReference type="Pfam" id="PF07833"/>
    </source>
</evidence>
<sequence>MKTYFKKSWLVTSLAVMLMLSIAGHAFGSGTLREIKANLNSGLNIILHGERFIATDPDTGTELLPITYQGRTYLPLRSVAEANDLEVEWDGRTQTIYLGDSEGSAEQGDERVVQVNTEYAKPADKYHTASGTPHILNRGPDKTFAYGFAGYKEFHSTLQLYIDNDFEFETFKATIWVDANLENSSGIKRTPEPRIVVYNERNEVIYSVPNVEYADYYDIEVDISKVETVRVIVDGNLSVIGDPVLVK</sequence>
<dbReference type="InterPro" id="IPR012854">
    <property type="entry name" value="Cu_amine_oxidase-like_N"/>
</dbReference>
<gene>
    <name evidence="3" type="ORF">ACFQ2I_17430</name>
</gene>
<evidence type="ECO:0000313" key="3">
    <source>
        <dbReference type="EMBL" id="MFD0961133.1"/>
    </source>
</evidence>
<dbReference type="InterPro" id="IPR038637">
    <property type="entry name" value="NPCBM_sf"/>
</dbReference>
<keyword evidence="4" id="KW-1185">Reference proteome</keyword>
<organism evidence="3 4">
    <name type="scientific">Paenibacillus chungangensis</name>
    <dbReference type="NCBI Taxonomy" id="696535"/>
    <lineage>
        <taxon>Bacteria</taxon>
        <taxon>Bacillati</taxon>
        <taxon>Bacillota</taxon>
        <taxon>Bacilli</taxon>
        <taxon>Bacillales</taxon>
        <taxon>Paenibacillaceae</taxon>
        <taxon>Paenibacillus</taxon>
    </lineage>
</organism>
<feature type="signal peptide" evidence="1">
    <location>
        <begin position="1"/>
        <end position="28"/>
    </location>
</feature>
<feature type="domain" description="Copper amine oxidase-like N-terminal" evidence="2">
    <location>
        <begin position="63"/>
        <end position="100"/>
    </location>
</feature>
<accession>A0ABW3HUC0</accession>
<dbReference type="RefSeq" id="WP_377566408.1">
    <property type="nucleotide sequence ID" value="NZ_JBHTJZ010000033.1"/>
</dbReference>
<reference evidence="4" key="1">
    <citation type="journal article" date="2019" name="Int. J. Syst. Evol. Microbiol.">
        <title>The Global Catalogue of Microorganisms (GCM) 10K type strain sequencing project: providing services to taxonomists for standard genome sequencing and annotation.</title>
        <authorList>
            <consortium name="The Broad Institute Genomics Platform"/>
            <consortium name="The Broad Institute Genome Sequencing Center for Infectious Disease"/>
            <person name="Wu L."/>
            <person name="Ma J."/>
        </authorList>
    </citation>
    <scope>NUCLEOTIDE SEQUENCE [LARGE SCALE GENOMIC DNA]</scope>
    <source>
        <strain evidence="4">CCUG 59129</strain>
    </source>
</reference>
<name>A0ABW3HUC0_9BACL</name>
<evidence type="ECO:0000313" key="4">
    <source>
        <dbReference type="Proteomes" id="UP001596989"/>
    </source>
</evidence>
<dbReference type="EMBL" id="JBHTJZ010000033">
    <property type="protein sequence ID" value="MFD0961133.1"/>
    <property type="molecule type" value="Genomic_DNA"/>
</dbReference>
<protein>
    <submittedName>
        <fullName evidence="3">Stalk domain-containing protein</fullName>
    </submittedName>
</protein>
<feature type="chain" id="PRO_5046793462" evidence="1">
    <location>
        <begin position="29"/>
        <end position="247"/>
    </location>
</feature>
<dbReference type="Proteomes" id="UP001596989">
    <property type="component" value="Unassembled WGS sequence"/>
</dbReference>